<sequence length="353" mass="40479">MKKTVAVIFGTFAPMHKGHIDLVQRAKRECDRAVVIVSGYQNDRGQQIGLGLQKRFRYIRETFNDESLVSVFKLDEEGIPPYPHGWKPWLAALTDLITLSSDEELVFYVSEEEYAEELRSRGYRASCTERNFGISATLIRENPAKYWNSIAKPFRRHFSKNVLVLGSASNGKTTLVRDLGRYYSCPVSLEYSRHYQQRYNVRDDELTGKDYNYLLTGQYRQTSNLIDSDTNRGLVIADTNATVTEAYYDYYIGETSSSFHSLCADTVKSEKWALIIFVLPTGSYIDDGYRDMTMADSEIRHAFTEHLKELVAKNHPHTPVAFIGGSYAENYSQAIQLIDTIYNEFAPSDKWFD</sequence>
<keyword evidence="4" id="KW-1185">Reference proteome</keyword>
<dbReference type="Gene3D" id="3.40.50.620">
    <property type="entry name" value="HUPs"/>
    <property type="match status" value="1"/>
</dbReference>
<reference evidence="3 4" key="1">
    <citation type="submission" date="2021-04" db="EMBL/GenBank/DDBJ databases">
        <title>Complete genome sequence of a novel Streptococcus species.</title>
        <authorList>
            <person name="Teng J.L.L."/>
        </authorList>
    </citation>
    <scope>NUCLEOTIDE SEQUENCE [LARGE SCALE GENOMIC DNA]</scope>
    <source>
        <strain evidence="3 4">HKU75</strain>
    </source>
</reference>
<feature type="domain" description="Cytidyltransferase-like" evidence="1">
    <location>
        <begin position="8"/>
        <end position="66"/>
    </location>
</feature>
<dbReference type="InterPro" id="IPR014729">
    <property type="entry name" value="Rossmann-like_a/b/a_fold"/>
</dbReference>
<dbReference type="Gene3D" id="3.40.50.300">
    <property type="entry name" value="P-loop containing nucleotide triphosphate hydrolases"/>
    <property type="match status" value="1"/>
</dbReference>
<protein>
    <submittedName>
        <fullName evidence="3">AAA family ATPase</fullName>
    </submittedName>
</protein>
<dbReference type="PANTHER" id="PTHR37512:SF1">
    <property type="entry name" value="NADR_TTD14 AAA DOMAIN-CONTAINING PROTEIN"/>
    <property type="match status" value="1"/>
</dbReference>
<dbReference type="SUPFAM" id="SSF52540">
    <property type="entry name" value="P-loop containing nucleoside triphosphate hydrolases"/>
    <property type="match status" value="1"/>
</dbReference>
<proteinExistence type="predicted"/>
<evidence type="ECO:0000313" key="3">
    <source>
        <dbReference type="EMBL" id="QUE53805.1"/>
    </source>
</evidence>
<dbReference type="RefSeq" id="WP_212569964.1">
    <property type="nucleotide sequence ID" value="NZ_CP073084.1"/>
</dbReference>
<dbReference type="Proteomes" id="UP000677616">
    <property type="component" value="Chromosome"/>
</dbReference>
<dbReference type="Pfam" id="PF13521">
    <property type="entry name" value="AAA_28"/>
    <property type="match status" value="1"/>
</dbReference>
<dbReference type="InterPro" id="IPR027417">
    <property type="entry name" value="P-loop_NTPase"/>
</dbReference>
<organism evidence="3 4">
    <name type="scientific">Streptococcus oriscaviae</name>
    <dbReference type="NCBI Taxonomy" id="2781599"/>
    <lineage>
        <taxon>Bacteria</taxon>
        <taxon>Bacillati</taxon>
        <taxon>Bacillota</taxon>
        <taxon>Bacilli</taxon>
        <taxon>Lactobacillales</taxon>
        <taxon>Streptococcaceae</taxon>
        <taxon>Streptococcus</taxon>
    </lineage>
</organism>
<evidence type="ECO:0000313" key="4">
    <source>
        <dbReference type="Proteomes" id="UP000677616"/>
    </source>
</evidence>
<dbReference type="InterPro" id="IPR004821">
    <property type="entry name" value="Cyt_trans-like"/>
</dbReference>
<dbReference type="PANTHER" id="PTHR37512">
    <property type="entry name" value="TRIFUNCTIONAL NAD BIOSYNTHESIS/REGULATOR PROTEIN NADR"/>
    <property type="match status" value="1"/>
</dbReference>
<dbReference type="SUPFAM" id="SSF52374">
    <property type="entry name" value="Nucleotidylyl transferase"/>
    <property type="match status" value="1"/>
</dbReference>
<dbReference type="InterPro" id="IPR052735">
    <property type="entry name" value="NAD_biosynth-regulator"/>
</dbReference>
<dbReference type="InterPro" id="IPR038727">
    <property type="entry name" value="NadR/Ttd14_AAA_dom"/>
</dbReference>
<dbReference type="Pfam" id="PF01467">
    <property type="entry name" value="CTP_transf_like"/>
    <property type="match status" value="1"/>
</dbReference>
<dbReference type="InterPro" id="IPR016429">
    <property type="entry name" value="NAD_NadR"/>
</dbReference>
<evidence type="ECO:0000259" key="2">
    <source>
        <dbReference type="Pfam" id="PF13521"/>
    </source>
</evidence>
<gene>
    <name evidence="3" type="ORF">INT76_08220</name>
</gene>
<dbReference type="PIRSF" id="PIRSF004776">
    <property type="entry name" value="NadR_NMNAT/RNK"/>
    <property type="match status" value="1"/>
</dbReference>
<accession>A0ABX7YJD4</accession>
<feature type="domain" description="NadR/Ttd14 AAA" evidence="2">
    <location>
        <begin position="162"/>
        <end position="317"/>
    </location>
</feature>
<name>A0ABX7YJD4_9STRE</name>
<evidence type="ECO:0000259" key="1">
    <source>
        <dbReference type="Pfam" id="PF01467"/>
    </source>
</evidence>
<dbReference type="NCBIfam" id="TIGR00125">
    <property type="entry name" value="cyt_tran_rel"/>
    <property type="match status" value="1"/>
</dbReference>
<dbReference type="EMBL" id="CP073084">
    <property type="protein sequence ID" value="QUE53805.1"/>
    <property type="molecule type" value="Genomic_DNA"/>
</dbReference>